<keyword evidence="1" id="KW-0472">Membrane</keyword>
<dbReference type="Gene3D" id="3.40.1420.30">
    <property type="match status" value="1"/>
</dbReference>
<sequence length="139" mass="16175">MKKTLYIIFILSIMNIYLYSQSIGLSEVPKSSIMFADKYFSDYYLYRAAKSSGGYVLIFKGGLKIYVNFNGDWHTISGGGDEISIDYIEEKIQNIVKKEFPDEKVIYIQKKSKEYKIQFKSRRKITVDFDGNITKGKRD</sequence>
<gene>
    <name evidence="3" type="ORF">BPP43_10385</name>
</gene>
<dbReference type="KEGG" id="bpip:BPP43_10385"/>
<accession>A0A3B6VMW6</accession>
<feature type="transmembrane region" description="Helical" evidence="1">
    <location>
        <begin position="6"/>
        <end position="25"/>
    </location>
</feature>
<name>A0A3B6VMW6_BRAPL</name>
<evidence type="ECO:0000259" key="2">
    <source>
        <dbReference type="Pfam" id="PF11396"/>
    </source>
</evidence>
<dbReference type="GeneID" id="56439501"/>
<keyword evidence="4" id="KW-1185">Reference proteome</keyword>
<dbReference type="RefSeq" id="WP_015274834.1">
    <property type="nucleotide sequence ID" value="NC_019908.1"/>
</dbReference>
<dbReference type="AlphaFoldDB" id="A0A3B6VMW6"/>
<reference evidence="3 4" key="1">
    <citation type="journal article" date="2013" name="Genome Announc.">
        <title>Complete Genome Sequence of the Porcine Strain Brachyspira pilosicoli P43/6/78(T.).</title>
        <authorList>
            <person name="Lin C."/>
            <person name="den Bakker H.C."/>
            <person name="Suzuki H."/>
            <person name="Lefebure T."/>
            <person name="Ponnala L."/>
            <person name="Sun Q."/>
            <person name="Stanhope M.J."/>
            <person name="Wiedmann M."/>
            <person name="Duhamel G.E."/>
        </authorList>
    </citation>
    <scope>NUCLEOTIDE SEQUENCE [LARGE SCALE GENOMIC DNA]</scope>
    <source>
        <strain evidence="3 4">P43/6/78</strain>
    </source>
</reference>
<dbReference type="Proteomes" id="UP000010793">
    <property type="component" value="Chromosome"/>
</dbReference>
<dbReference type="EMBL" id="CP002873">
    <property type="protein sequence ID" value="AGA67251.1"/>
    <property type="molecule type" value="Genomic_DNA"/>
</dbReference>
<protein>
    <submittedName>
        <fullName evidence="3">Putative periplasmic protein</fullName>
    </submittedName>
</protein>
<proteinExistence type="predicted"/>
<keyword evidence="1" id="KW-1133">Transmembrane helix</keyword>
<dbReference type="SUPFAM" id="SSF160574">
    <property type="entry name" value="BT0923-like"/>
    <property type="match status" value="1"/>
</dbReference>
<evidence type="ECO:0000256" key="1">
    <source>
        <dbReference type="SAM" id="Phobius"/>
    </source>
</evidence>
<dbReference type="InterPro" id="IPR021533">
    <property type="entry name" value="PepSY-like"/>
</dbReference>
<feature type="domain" description="Putative beta-lactamase-inhibitor-like PepSY-like" evidence="2">
    <location>
        <begin position="55"/>
        <end position="134"/>
    </location>
</feature>
<evidence type="ECO:0000313" key="3">
    <source>
        <dbReference type="EMBL" id="AGA67251.1"/>
    </source>
</evidence>
<dbReference type="Pfam" id="PF11396">
    <property type="entry name" value="PepSY_like"/>
    <property type="match status" value="1"/>
</dbReference>
<organism evidence="3 4">
    <name type="scientific">Brachyspira pilosicoli P43/6/78</name>
    <dbReference type="NCBI Taxonomy" id="1042417"/>
    <lineage>
        <taxon>Bacteria</taxon>
        <taxon>Pseudomonadati</taxon>
        <taxon>Spirochaetota</taxon>
        <taxon>Spirochaetia</taxon>
        <taxon>Brachyspirales</taxon>
        <taxon>Brachyspiraceae</taxon>
        <taxon>Brachyspira</taxon>
    </lineage>
</organism>
<keyword evidence="1" id="KW-0812">Transmembrane</keyword>
<evidence type="ECO:0000313" key="4">
    <source>
        <dbReference type="Proteomes" id="UP000010793"/>
    </source>
</evidence>